<dbReference type="KEGG" id="hhi:HAH_2123"/>
<sequence>MITLQTMKTGQEDKPTAYVSAAPVSQPGAGEITGGAVGVTLDPVRTELSVRWGGNRPAKSVPFRHVMSYVAGRFRDHLGGMFPSRSTTDEDWRCQLCHLPPVFSDAKFAVIGVDDGTDHVYLNGNRIGFDAGKRWKRVDIDVCEPGENVVTCRSTFESDLWLALGSSIENVNFGPGQYVVSSGNPFETNDHSRTRREHHVGHTDETLPLGNREAAVQFILDSQNEKKGSQFQDTFHGCYDYHSNRYMLSSWIWCSGLAIRALVSEWDRTSRSAYRKSAIRCGKKLLQLQHDNGAFTVRWDFPRNSPTGIQKWEAPNDSAFIAANGLLPLYRVTGESRYLDGAKDVAAWILDEGMRSNGQLGIGRSNEWDFSWLYVDAGFTTDLFYRLYEIDGEERWRDACERFVKWFVDNLYDGNGSFKKTWYADGEDDRSSYTRGQGWALDGLISAYQLLHNDQLRDIIEEVAMWVVDRQCDNGSWLYATDNSHNGEDNKATPLLAYELLRAEKVLDDATFLPTVRTAIQWCEDAQHYSDRGGYGGIRAWNIEGTIVGNRNTTTAFLYGNAYYILAKNGYLTAVG</sequence>
<proteinExistence type="predicted"/>
<dbReference type="Proteomes" id="UP000005629">
    <property type="component" value="Chromosome I"/>
</dbReference>
<name>G0HW23_HALHT</name>
<dbReference type="GO" id="GO:0005975">
    <property type="term" value="P:carbohydrate metabolic process"/>
    <property type="evidence" value="ECO:0007669"/>
    <property type="project" value="InterPro"/>
</dbReference>
<accession>G0HW23</accession>
<dbReference type="eggNOG" id="arCOG02007">
    <property type="taxonomic scope" value="Archaea"/>
</dbReference>
<keyword evidence="1" id="KW-0378">Hydrolase</keyword>
<organism evidence="2 3">
    <name type="scientific">Haloarcula hispanica (strain ATCC 33960 / DSM 4426 / JCM 8911 / NBRC 102182 / NCIMB 2187 / VKM B-1755)</name>
    <dbReference type="NCBI Taxonomy" id="634497"/>
    <lineage>
        <taxon>Archaea</taxon>
        <taxon>Methanobacteriati</taxon>
        <taxon>Methanobacteriota</taxon>
        <taxon>Stenosarchaea group</taxon>
        <taxon>Halobacteria</taxon>
        <taxon>Halobacteriales</taxon>
        <taxon>Haloarculaceae</taxon>
        <taxon>Haloarcula</taxon>
    </lineage>
</organism>
<evidence type="ECO:0000256" key="1">
    <source>
        <dbReference type="ARBA" id="ARBA00022801"/>
    </source>
</evidence>
<dbReference type="InterPro" id="IPR052043">
    <property type="entry name" value="PolySaccharide_Degr_Enz"/>
</dbReference>
<dbReference type="AlphaFoldDB" id="G0HW23"/>
<dbReference type="Gene3D" id="1.50.10.10">
    <property type="match status" value="1"/>
</dbReference>
<dbReference type="HOGENOM" id="CLU_472996_0_0_2"/>
<dbReference type="SUPFAM" id="SSF48208">
    <property type="entry name" value="Six-hairpin glycosidases"/>
    <property type="match status" value="1"/>
</dbReference>
<dbReference type="PANTHER" id="PTHR33886:SF8">
    <property type="entry name" value="UNSATURATED RHAMNOGALACTURONAN HYDROLASE (EUROFUNG)"/>
    <property type="match status" value="1"/>
</dbReference>
<gene>
    <name evidence="2" type="ordered locus">HAH_2123</name>
</gene>
<dbReference type="Pfam" id="PF07470">
    <property type="entry name" value="Glyco_hydro_88"/>
    <property type="match status" value="1"/>
</dbReference>
<reference evidence="2 3" key="1">
    <citation type="journal article" date="2011" name="J. Bacteriol.">
        <title>Complete genome sequence of Haloarcula hispanica, a model haloarchaeon for studying genetics, metabolism, and virus-host interaction.</title>
        <authorList>
            <person name="Liu H."/>
            <person name="Wu Z."/>
            <person name="Li M."/>
            <person name="Zhang F."/>
            <person name="Zheng H."/>
            <person name="Han J."/>
            <person name="Liu J."/>
            <person name="Zhou J."/>
            <person name="Wang S."/>
            <person name="Xiang H."/>
        </authorList>
    </citation>
    <scope>NUCLEOTIDE SEQUENCE [LARGE SCALE GENOMIC DNA]</scope>
    <source>
        <strain evidence="3">ATCC 33960 / DSM 4426 / JCM 8911 / NBRC 102182 / NCIMB 2187 / VKM B-1755</strain>
    </source>
</reference>
<evidence type="ECO:0008006" key="4">
    <source>
        <dbReference type="Google" id="ProtNLM"/>
    </source>
</evidence>
<dbReference type="InterPro" id="IPR010905">
    <property type="entry name" value="Glyco_hydro_88"/>
</dbReference>
<dbReference type="EMBL" id="CP002921">
    <property type="protein sequence ID" value="AEM57716.1"/>
    <property type="molecule type" value="Genomic_DNA"/>
</dbReference>
<dbReference type="PANTHER" id="PTHR33886">
    <property type="entry name" value="UNSATURATED RHAMNOGALACTURONAN HYDROLASE (EUROFUNG)"/>
    <property type="match status" value="1"/>
</dbReference>
<dbReference type="InterPro" id="IPR012341">
    <property type="entry name" value="6hp_glycosidase-like_sf"/>
</dbReference>
<protein>
    <recommendedName>
        <fullName evidence="4">Glycosyl hydrolase</fullName>
    </recommendedName>
</protein>
<dbReference type="InterPro" id="IPR008928">
    <property type="entry name" value="6-hairpin_glycosidase_sf"/>
</dbReference>
<evidence type="ECO:0000313" key="3">
    <source>
        <dbReference type="Proteomes" id="UP000005629"/>
    </source>
</evidence>
<dbReference type="GO" id="GO:0016787">
    <property type="term" value="F:hydrolase activity"/>
    <property type="evidence" value="ECO:0007669"/>
    <property type="project" value="UniProtKB-KW"/>
</dbReference>
<dbReference type="STRING" id="634497.HAH_2123"/>
<evidence type="ECO:0000313" key="2">
    <source>
        <dbReference type="EMBL" id="AEM57716.1"/>
    </source>
</evidence>